<feature type="active site" description="Nucleophile; methyl group acceptor" evidence="8">
    <location>
        <position position="162"/>
    </location>
</feature>
<comment type="miscellaneous">
    <text evidence="8">This enzyme catalyzes only one turnover and therefore is not strictly catalytic. According to one definition, an enzyme is a biocatalyst that acts repeatedly and over many reaction cycles.</text>
</comment>
<evidence type="ECO:0000256" key="5">
    <source>
        <dbReference type="ARBA" id="ARBA00022763"/>
    </source>
</evidence>
<comment type="similarity">
    <text evidence="8">Belongs to the MGMT family.</text>
</comment>
<dbReference type="PANTHER" id="PTHR10815:SF5">
    <property type="entry name" value="METHYLATED-DNA--PROTEIN-CYSTEINE METHYLTRANSFERASE"/>
    <property type="match status" value="1"/>
</dbReference>
<feature type="region of interest" description="Disordered" evidence="9">
    <location>
        <begin position="201"/>
        <end position="235"/>
    </location>
</feature>
<dbReference type="EC" id="2.1.1.63" evidence="8"/>
<dbReference type="CDD" id="cd06445">
    <property type="entry name" value="ATase"/>
    <property type="match status" value="1"/>
</dbReference>
<dbReference type="InterPro" id="IPR036217">
    <property type="entry name" value="MethylDNA_cys_MeTrfase_DNAb"/>
</dbReference>
<dbReference type="Pfam" id="PF01035">
    <property type="entry name" value="DNA_binding_1"/>
    <property type="match status" value="1"/>
</dbReference>
<dbReference type="NCBIfam" id="TIGR00589">
    <property type="entry name" value="ogt"/>
    <property type="match status" value="1"/>
</dbReference>
<keyword evidence="12" id="KW-1185">Reference proteome</keyword>
<evidence type="ECO:0000256" key="9">
    <source>
        <dbReference type="SAM" id="MobiDB-lite"/>
    </source>
</evidence>
<dbReference type="EMBL" id="JAHBOH010000001">
    <property type="protein sequence ID" value="MBT0993340.1"/>
    <property type="molecule type" value="Genomic_DNA"/>
</dbReference>
<evidence type="ECO:0000256" key="4">
    <source>
        <dbReference type="ARBA" id="ARBA00022679"/>
    </source>
</evidence>
<dbReference type="InterPro" id="IPR036631">
    <property type="entry name" value="MGMT_N_sf"/>
</dbReference>
<dbReference type="InterPro" id="IPR023546">
    <property type="entry name" value="MGMT"/>
</dbReference>
<evidence type="ECO:0000259" key="10">
    <source>
        <dbReference type="Pfam" id="PF01035"/>
    </source>
</evidence>
<comment type="caution">
    <text evidence="11">The sequence shown here is derived from an EMBL/GenBank/DDBJ whole genome shotgun (WGS) entry which is preliminary data.</text>
</comment>
<evidence type="ECO:0000256" key="1">
    <source>
        <dbReference type="ARBA" id="ARBA00001286"/>
    </source>
</evidence>
<organism evidence="11 12">
    <name type="scientific">Cellulomonas fulva</name>
    <dbReference type="NCBI Taxonomy" id="2835530"/>
    <lineage>
        <taxon>Bacteria</taxon>
        <taxon>Bacillati</taxon>
        <taxon>Actinomycetota</taxon>
        <taxon>Actinomycetes</taxon>
        <taxon>Micrococcales</taxon>
        <taxon>Cellulomonadaceae</taxon>
        <taxon>Cellulomonas</taxon>
    </lineage>
</organism>
<evidence type="ECO:0000256" key="7">
    <source>
        <dbReference type="ARBA" id="ARBA00049348"/>
    </source>
</evidence>
<comment type="catalytic activity">
    <reaction evidence="1 8">
        <text>a 4-O-methyl-thymidine in DNA + L-cysteinyl-[protein] = a thymidine in DNA + S-methyl-L-cysteinyl-[protein]</text>
        <dbReference type="Rhea" id="RHEA:53428"/>
        <dbReference type="Rhea" id="RHEA-COMP:10131"/>
        <dbReference type="Rhea" id="RHEA-COMP:10132"/>
        <dbReference type="Rhea" id="RHEA-COMP:13555"/>
        <dbReference type="Rhea" id="RHEA-COMP:13556"/>
        <dbReference type="ChEBI" id="CHEBI:29950"/>
        <dbReference type="ChEBI" id="CHEBI:82612"/>
        <dbReference type="ChEBI" id="CHEBI:137386"/>
        <dbReference type="ChEBI" id="CHEBI:137387"/>
        <dbReference type="EC" id="2.1.1.63"/>
    </reaction>
</comment>
<accession>A0ABS5TW22</accession>
<comment type="subcellular location">
    <subcellularLocation>
        <location evidence="8">Cytoplasm</location>
    </subcellularLocation>
</comment>
<dbReference type="InterPro" id="IPR014048">
    <property type="entry name" value="MethylDNA_cys_MeTrfase_DNA-bd"/>
</dbReference>
<keyword evidence="6 8" id="KW-0234">DNA repair</keyword>
<evidence type="ECO:0000256" key="6">
    <source>
        <dbReference type="ARBA" id="ARBA00023204"/>
    </source>
</evidence>
<feature type="domain" description="Methylated-DNA-[protein]-cysteine S-methyltransferase DNA binding" evidence="10">
    <location>
        <begin position="109"/>
        <end position="190"/>
    </location>
</feature>
<dbReference type="Proteomes" id="UP000722125">
    <property type="component" value="Unassembled WGS sequence"/>
</dbReference>
<keyword evidence="2 8" id="KW-0963">Cytoplasm</keyword>
<gene>
    <name evidence="11" type="ORF">KIN34_03450</name>
</gene>
<dbReference type="SUPFAM" id="SSF46767">
    <property type="entry name" value="Methylated DNA-protein cysteine methyltransferase, C-terminal domain"/>
    <property type="match status" value="1"/>
</dbReference>
<sequence>MTGTAAGLRVAEARAADADTGAEVAAAVHAVLGTSLGDVVLAATVGPAGAAITHLRLPHGDGSAAGPGPGMRVDVADEPVLAAAAEQLTAYLAGELREFDLPLAYAGTDFQRRVWDGLRRIPYGSTTTYGDLAATLGLDPRTTARAVGAANGANRIAVVVPCHRVIGADGTLTGFAAGVERKRELLDLEASVTGAATLFGGVTASGRPRPPGSRDGIRAARGTRPRRPVDNRRLF</sequence>
<reference evidence="11 12" key="1">
    <citation type="submission" date="2021-05" db="EMBL/GenBank/DDBJ databases">
        <title>Description of Cellulomonas sp. DKR-3 sp. nov.</title>
        <authorList>
            <person name="Dahal R.H."/>
            <person name="Chaudhary D.K."/>
        </authorList>
    </citation>
    <scope>NUCLEOTIDE SEQUENCE [LARGE SCALE GENOMIC DNA]</scope>
    <source>
        <strain evidence="11 12">DKR-3</strain>
    </source>
</reference>
<keyword evidence="3 8" id="KW-0489">Methyltransferase</keyword>
<dbReference type="HAMAP" id="MF_00772">
    <property type="entry name" value="OGT"/>
    <property type="match status" value="1"/>
</dbReference>
<evidence type="ECO:0000256" key="2">
    <source>
        <dbReference type="ARBA" id="ARBA00022490"/>
    </source>
</evidence>
<evidence type="ECO:0000313" key="12">
    <source>
        <dbReference type="Proteomes" id="UP000722125"/>
    </source>
</evidence>
<dbReference type="Gene3D" id="1.10.10.10">
    <property type="entry name" value="Winged helix-like DNA-binding domain superfamily/Winged helix DNA-binding domain"/>
    <property type="match status" value="1"/>
</dbReference>
<evidence type="ECO:0000313" key="11">
    <source>
        <dbReference type="EMBL" id="MBT0993340.1"/>
    </source>
</evidence>
<evidence type="ECO:0000256" key="3">
    <source>
        <dbReference type="ARBA" id="ARBA00022603"/>
    </source>
</evidence>
<protein>
    <recommendedName>
        <fullName evidence="8">Methylated-DNA--protein-cysteine methyltransferase</fullName>
        <ecNumber evidence="8">2.1.1.63</ecNumber>
    </recommendedName>
    <alternativeName>
        <fullName evidence="8">6-O-methylguanine-DNA methyltransferase</fullName>
        <shortName evidence="8">MGMT</shortName>
    </alternativeName>
    <alternativeName>
        <fullName evidence="8">O-6-methylguanine-DNA-alkyltransferase</fullName>
    </alternativeName>
</protein>
<proteinExistence type="inferred from homology"/>
<dbReference type="PANTHER" id="PTHR10815">
    <property type="entry name" value="METHYLATED-DNA--PROTEIN-CYSTEINE METHYLTRANSFERASE"/>
    <property type="match status" value="1"/>
</dbReference>
<dbReference type="PROSITE" id="PS00374">
    <property type="entry name" value="MGMT"/>
    <property type="match status" value="1"/>
</dbReference>
<comment type="function">
    <text evidence="8">Involved in the cellular defense against the biological effects of O6-methylguanine (O6-MeG) and O4-methylthymine (O4-MeT) in DNA. Repairs the methylated nucleobase in DNA by stoichiometrically transferring the methyl group to a cysteine residue in the enzyme. This is a suicide reaction: the enzyme is irreversibly inactivated.</text>
</comment>
<comment type="catalytic activity">
    <reaction evidence="7 8">
        <text>a 6-O-methyl-2'-deoxyguanosine in DNA + L-cysteinyl-[protein] = S-methyl-L-cysteinyl-[protein] + a 2'-deoxyguanosine in DNA</text>
        <dbReference type="Rhea" id="RHEA:24000"/>
        <dbReference type="Rhea" id="RHEA-COMP:10131"/>
        <dbReference type="Rhea" id="RHEA-COMP:10132"/>
        <dbReference type="Rhea" id="RHEA-COMP:11367"/>
        <dbReference type="Rhea" id="RHEA-COMP:11368"/>
        <dbReference type="ChEBI" id="CHEBI:29950"/>
        <dbReference type="ChEBI" id="CHEBI:82612"/>
        <dbReference type="ChEBI" id="CHEBI:85445"/>
        <dbReference type="ChEBI" id="CHEBI:85448"/>
        <dbReference type="EC" id="2.1.1.63"/>
    </reaction>
</comment>
<evidence type="ECO:0000256" key="8">
    <source>
        <dbReference type="HAMAP-Rule" id="MF_00772"/>
    </source>
</evidence>
<keyword evidence="4 8" id="KW-0808">Transferase</keyword>
<dbReference type="InterPro" id="IPR001497">
    <property type="entry name" value="MethylDNA_cys_MeTrfase_AS"/>
</dbReference>
<keyword evidence="5 8" id="KW-0227">DNA damage</keyword>
<dbReference type="Gene3D" id="3.30.160.70">
    <property type="entry name" value="Methylated DNA-protein cysteine methyltransferase domain"/>
    <property type="match status" value="1"/>
</dbReference>
<dbReference type="InterPro" id="IPR036388">
    <property type="entry name" value="WH-like_DNA-bd_sf"/>
</dbReference>
<name>A0ABS5TW22_9CELL</name>
<dbReference type="SUPFAM" id="SSF53155">
    <property type="entry name" value="Methylated DNA-protein cysteine methyltransferase domain"/>
    <property type="match status" value="1"/>
</dbReference>
<dbReference type="RefSeq" id="WP_214346706.1">
    <property type="nucleotide sequence ID" value="NZ_JAHBOH010000001.1"/>
</dbReference>